<proteinExistence type="predicted"/>
<dbReference type="InterPro" id="IPR027613">
    <property type="entry name" value="O_ant_LIC13510"/>
</dbReference>
<sequence>MSILIWDNCDPPNPRGDDQTIVLWCSYNTTSLHGAVSIPQWVEEHSDSIRHKYLSWVYQIGETPICGKRVVDHLQLHPGFSLWWMSLLAEKCNFAKSTHIDDAIKLIAFVDWMDSQNSKRIVLLSSKNRLADCLRQWCDQKGVEFEWQRSLPEGTSPFSRHLYNNLPHVLQAIIWLIRRILYRWKLRRVGLREWRESQGGVTFISYLFNLVPDTAKQGIFESRYWGTLPKKLHQERIKTNWLHIYFEHEFLPSAKHAAQQIADFNRMADTLQNHVTLDSFLSPQLIARTLLDWFYLLGKVITIPMQNYMPRLNGINLWPLFKDDWKSSAIGKTSIANTLHLNLFEAAFGVLPKQSLGIYLQENMDWEYASIHTWRSHMHGQLIGCAHATVRFWDLRYFFDTHIYDAAGQNSMPMPDRVAVNGPISRQIYLEGGYPEDQLIEVEALRYLYLNREPEGDSKITTETTPAIGKLVTSPLRLLVLGGYNEVDNQLQMQLLSEIAPDLPAETIITVKPHPAKPIKPQDYPLIEFSVKELPLAELLQDTDVAYSSPVTSAAADAYCYGLPVISVLDPKTLNMSPLRGCKGVTFVSTPLDLINAIKSAATHIPRNDQANDFFHLDKDLPRWKALITNNII</sequence>
<evidence type="ECO:0000313" key="1">
    <source>
        <dbReference type="EMBL" id="OPH11098.1"/>
    </source>
</evidence>
<protein>
    <submittedName>
        <fullName evidence="1">Uncharacterized protein</fullName>
    </submittedName>
</protein>
<name>A0A9Q5WBB2_9CYAN</name>
<evidence type="ECO:0000313" key="2">
    <source>
        <dbReference type="Proteomes" id="UP000190056"/>
    </source>
</evidence>
<dbReference type="RefSeq" id="WP_079290513.1">
    <property type="nucleotide sequence ID" value="NZ_MTPU01000012.1"/>
</dbReference>
<organism evidence="1 2">
    <name type="scientific">Cylindrospermopsis raciborskii CENA302</name>
    <dbReference type="NCBI Taxonomy" id="1170768"/>
    <lineage>
        <taxon>Bacteria</taxon>
        <taxon>Bacillati</taxon>
        <taxon>Cyanobacteriota</taxon>
        <taxon>Cyanophyceae</taxon>
        <taxon>Nostocales</taxon>
        <taxon>Aphanizomenonaceae</taxon>
        <taxon>Cylindrospermopsis</taxon>
    </lineage>
</organism>
<reference evidence="1 2" key="1">
    <citation type="submission" date="2017-01" db="EMBL/GenBank/DDBJ databases">
        <authorList>
            <person name="Abreu V.A."/>
            <person name="Popin R.V."/>
            <person name="Rigonato J."/>
            <person name="Andreote A.P."/>
            <person name="Schaker P.C."/>
            <person name="Hoff-Risseti C."/>
            <person name="Alvarenga D.O."/>
            <person name="Varani A.M."/>
            <person name="Fiore M.F."/>
        </authorList>
    </citation>
    <scope>NUCLEOTIDE SEQUENCE [LARGE SCALE GENOMIC DNA]</scope>
    <source>
        <strain evidence="1 2">CENA302</strain>
    </source>
</reference>
<gene>
    <name evidence="1" type="ORF">CENA302_01830</name>
</gene>
<dbReference type="AlphaFoldDB" id="A0A9Q5WBB2"/>
<dbReference type="NCBIfam" id="TIGR04326">
    <property type="entry name" value="O_ant_LIC13510"/>
    <property type="match status" value="1"/>
</dbReference>
<dbReference type="Proteomes" id="UP000190056">
    <property type="component" value="Unassembled WGS sequence"/>
</dbReference>
<dbReference type="EMBL" id="MTPU01000012">
    <property type="protein sequence ID" value="OPH11098.1"/>
    <property type="molecule type" value="Genomic_DNA"/>
</dbReference>
<accession>A0A9Q5WBB2</accession>
<comment type="caution">
    <text evidence="1">The sequence shown here is derived from an EMBL/GenBank/DDBJ whole genome shotgun (WGS) entry which is preliminary data.</text>
</comment>